<feature type="domain" description="Retroviral polymerase SH3-like" evidence="1">
    <location>
        <begin position="189"/>
        <end position="245"/>
    </location>
</feature>
<dbReference type="InterPro" id="IPR057670">
    <property type="entry name" value="SH3_retrovirus"/>
</dbReference>
<comment type="caution">
    <text evidence="2">The sequence shown here is derived from an EMBL/GenBank/DDBJ whole genome shotgun (WGS) entry which is preliminary data.</text>
</comment>
<evidence type="ECO:0000259" key="1">
    <source>
        <dbReference type="Pfam" id="PF25597"/>
    </source>
</evidence>
<dbReference type="Pfam" id="PF25597">
    <property type="entry name" value="SH3_retrovirus"/>
    <property type="match status" value="1"/>
</dbReference>
<organism evidence="2 3">
    <name type="scientific">Caerostris darwini</name>
    <dbReference type="NCBI Taxonomy" id="1538125"/>
    <lineage>
        <taxon>Eukaryota</taxon>
        <taxon>Metazoa</taxon>
        <taxon>Ecdysozoa</taxon>
        <taxon>Arthropoda</taxon>
        <taxon>Chelicerata</taxon>
        <taxon>Arachnida</taxon>
        <taxon>Araneae</taxon>
        <taxon>Araneomorphae</taxon>
        <taxon>Entelegynae</taxon>
        <taxon>Araneoidea</taxon>
        <taxon>Araneidae</taxon>
        <taxon>Caerostris</taxon>
    </lineage>
</organism>
<evidence type="ECO:0000313" key="3">
    <source>
        <dbReference type="Proteomes" id="UP001054837"/>
    </source>
</evidence>
<sequence>MDPTGMERFPLFNQRNWSIWKENMRFLLMDRGCWSFMDGSEPKLEETSTRHERSEYKQRQDRAFSTIYYGVDDQHKTLLPSLKNAAEAWKLLQEQFEPKSRAFVIGLLDKIFQIKFDAKKDTIAKARIRKHTKRLMDAGHLLEDIYPAFQSIRTLPPDFQEYAINLNQTPYELYFGHKPNVSYFRVFGCHVYVGTPKQLRKKLDLRCKHGIILGYARLTRGYRIWLLEQQKLIETCNVCFDESKRLANGILNFTNLNNKNWTEFKVNEPLTPYDYDDDSNCLEKTTIGDNLDKSVPDTSSSKLKPCSSIPFYRDAVLRKSEGRYDVYYGVKGQKVRLRSCKDAEKYCKDNNIQYDPNFLTLILP</sequence>
<name>A0AAV4M513_9ARAC</name>
<keyword evidence="3" id="KW-1185">Reference proteome</keyword>
<gene>
    <name evidence="2" type="primary">AVEN_86115_1</name>
    <name evidence="2" type="ORF">CDAR_110431</name>
</gene>
<dbReference type="AlphaFoldDB" id="A0AAV4M513"/>
<reference evidence="2 3" key="1">
    <citation type="submission" date="2021-06" db="EMBL/GenBank/DDBJ databases">
        <title>Caerostris darwini draft genome.</title>
        <authorList>
            <person name="Kono N."/>
            <person name="Arakawa K."/>
        </authorList>
    </citation>
    <scope>NUCLEOTIDE SEQUENCE [LARGE SCALE GENOMIC DNA]</scope>
</reference>
<accession>A0AAV4M513</accession>
<dbReference type="Proteomes" id="UP001054837">
    <property type="component" value="Unassembled WGS sequence"/>
</dbReference>
<protein>
    <recommendedName>
        <fullName evidence="1">Retroviral polymerase SH3-like domain-containing protein</fullName>
    </recommendedName>
</protein>
<proteinExistence type="predicted"/>
<dbReference type="Pfam" id="PF14223">
    <property type="entry name" value="Retrotran_gag_2"/>
    <property type="match status" value="1"/>
</dbReference>
<dbReference type="EMBL" id="BPLQ01000096">
    <property type="protein sequence ID" value="GIX67464.1"/>
    <property type="molecule type" value="Genomic_DNA"/>
</dbReference>
<evidence type="ECO:0000313" key="2">
    <source>
        <dbReference type="EMBL" id="GIX67464.1"/>
    </source>
</evidence>